<accession>A0A939FZ08</accession>
<dbReference type="EMBL" id="JAFMPP010000007">
    <property type="protein sequence ID" value="MBO0662816.1"/>
    <property type="molecule type" value="Genomic_DNA"/>
</dbReference>
<reference evidence="1" key="1">
    <citation type="submission" date="2021-03" db="EMBL/GenBank/DDBJ databases">
        <title>Whole genome sequence of Jiella sp. CQZ9-1.</title>
        <authorList>
            <person name="Tuo L."/>
        </authorList>
    </citation>
    <scope>NUCLEOTIDE SEQUENCE</scope>
    <source>
        <strain evidence="1">CQZ9-1</strain>
    </source>
</reference>
<comment type="caution">
    <text evidence="1">The sequence shown here is derived from an EMBL/GenBank/DDBJ whole genome shotgun (WGS) entry which is preliminary data.</text>
</comment>
<protein>
    <submittedName>
        <fullName evidence="1">Uncharacterized protein</fullName>
    </submittedName>
</protein>
<keyword evidence="2" id="KW-1185">Reference proteome</keyword>
<proteinExistence type="predicted"/>
<organism evidence="1 2">
    <name type="scientific">Jiella flava</name>
    <dbReference type="NCBI Taxonomy" id="2816857"/>
    <lineage>
        <taxon>Bacteria</taxon>
        <taxon>Pseudomonadati</taxon>
        <taxon>Pseudomonadota</taxon>
        <taxon>Alphaproteobacteria</taxon>
        <taxon>Hyphomicrobiales</taxon>
        <taxon>Aurantimonadaceae</taxon>
        <taxon>Jiella</taxon>
    </lineage>
</organism>
<evidence type="ECO:0000313" key="1">
    <source>
        <dbReference type="EMBL" id="MBO0662816.1"/>
    </source>
</evidence>
<dbReference type="RefSeq" id="WP_207257613.1">
    <property type="nucleotide sequence ID" value="NZ_JAFMPP010000007.1"/>
</dbReference>
<name>A0A939FZ08_9HYPH</name>
<dbReference type="AlphaFoldDB" id="A0A939FZ08"/>
<dbReference type="Proteomes" id="UP000664122">
    <property type="component" value="Unassembled WGS sequence"/>
</dbReference>
<evidence type="ECO:0000313" key="2">
    <source>
        <dbReference type="Proteomes" id="UP000664122"/>
    </source>
</evidence>
<sequence>MAQAFRDAISADWLAAATLVPVPPSKAKTDPLYDDRLVRMLRGIPAPRPLDIRELIVQLQSMDAAHDADVRPTPDDIAAGYHVDERLTQPAPSTIAIFDDVMTTGAHYVAARQVLAALFPQATIFGFFIARRVPETTDFSVFFDNLDDE</sequence>
<gene>
    <name evidence="1" type="ORF">J1C48_09520</name>
</gene>